<keyword evidence="2" id="KW-0012">Acyltransferase</keyword>
<evidence type="ECO:0000256" key="3">
    <source>
        <dbReference type="ARBA" id="ARBA00038502"/>
    </source>
</evidence>
<name>A0A516G8K0_9MICO</name>
<dbReference type="InterPro" id="IPR016181">
    <property type="entry name" value="Acyl_CoA_acyltransferase"/>
</dbReference>
<proteinExistence type="inferred from homology"/>
<gene>
    <name evidence="5" type="ORF">FNH13_05355</name>
</gene>
<evidence type="ECO:0000313" key="5">
    <source>
        <dbReference type="EMBL" id="QDO87848.1"/>
    </source>
</evidence>
<dbReference type="GO" id="GO:0016747">
    <property type="term" value="F:acyltransferase activity, transferring groups other than amino-acyl groups"/>
    <property type="evidence" value="ECO:0007669"/>
    <property type="project" value="InterPro"/>
</dbReference>
<accession>A0A516G8K0</accession>
<dbReference type="Pfam" id="PF13302">
    <property type="entry name" value="Acetyltransf_3"/>
    <property type="match status" value="1"/>
</dbReference>
<feature type="domain" description="N-acetyltransferase" evidence="4">
    <location>
        <begin position="15"/>
        <end position="163"/>
    </location>
</feature>
<keyword evidence="1 5" id="KW-0808">Transferase</keyword>
<evidence type="ECO:0000256" key="2">
    <source>
        <dbReference type="ARBA" id="ARBA00023315"/>
    </source>
</evidence>
<dbReference type="PANTHER" id="PTHR43792">
    <property type="entry name" value="GNAT FAMILY, PUTATIVE (AFU_ORTHOLOGUE AFUA_3G00765)-RELATED-RELATED"/>
    <property type="match status" value="1"/>
</dbReference>
<dbReference type="EMBL" id="CP041616">
    <property type="protein sequence ID" value="QDO87848.1"/>
    <property type="molecule type" value="Genomic_DNA"/>
</dbReference>
<dbReference type="InterPro" id="IPR051531">
    <property type="entry name" value="N-acetyltransferase"/>
</dbReference>
<dbReference type="KEGG" id="orz:FNH13_05355"/>
<protein>
    <submittedName>
        <fullName evidence="5">GNAT family N-acetyltransferase</fullName>
    </submittedName>
</protein>
<dbReference type="SUPFAM" id="SSF55729">
    <property type="entry name" value="Acyl-CoA N-acyltransferases (Nat)"/>
    <property type="match status" value="1"/>
</dbReference>
<dbReference type="InterPro" id="IPR000182">
    <property type="entry name" value="GNAT_dom"/>
</dbReference>
<sequence>MTDAPSTLQVVPDLPRLRVIEERDAPAVLDAFDDDAMRRQGTIRTLEEAQNWVSFMGGRGERLALALDLGGSMIGAVVVSSIDQENETGWFWYWMHREHRGRGWMSRAAVTLADYALTDMFLHRLELGHRANNPASGGVARAAGFVMEGVEREKFLVDGVRVDVHTYSRLVTDPWPETQRLPLDL</sequence>
<dbReference type="PANTHER" id="PTHR43792:SF8">
    <property type="entry name" value="[RIBOSOMAL PROTEIN US5]-ALANINE N-ACETYLTRANSFERASE"/>
    <property type="match status" value="1"/>
</dbReference>
<evidence type="ECO:0000256" key="1">
    <source>
        <dbReference type="ARBA" id="ARBA00022679"/>
    </source>
</evidence>
<dbReference type="OrthoDB" id="2061990at2"/>
<evidence type="ECO:0000259" key="4">
    <source>
        <dbReference type="PROSITE" id="PS51186"/>
    </source>
</evidence>
<keyword evidence="6" id="KW-1185">Reference proteome</keyword>
<reference evidence="5 6" key="1">
    <citation type="submission" date="2019-07" db="EMBL/GenBank/DDBJ databases">
        <title>complete genome sequencing of Ornithinimicrobium sp. H23M54.</title>
        <authorList>
            <person name="Bae J.-W."/>
            <person name="Lee S.-Y."/>
        </authorList>
    </citation>
    <scope>NUCLEOTIDE SEQUENCE [LARGE SCALE GENOMIC DNA]</scope>
    <source>
        <strain evidence="5 6">H23M54</strain>
    </source>
</reference>
<dbReference type="AlphaFoldDB" id="A0A516G8K0"/>
<dbReference type="RefSeq" id="WP_143782523.1">
    <property type="nucleotide sequence ID" value="NZ_CP041616.1"/>
</dbReference>
<dbReference type="Gene3D" id="3.40.630.30">
    <property type="match status" value="1"/>
</dbReference>
<dbReference type="Proteomes" id="UP000315395">
    <property type="component" value="Chromosome"/>
</dbReference>
<comment type="similarity">
    <text evidence="3">Belongs to the acetyltransferase family. RimJ subfamily.</text>
</comment>
<evidence type="ECO:0000313" key="6">
    <source>
        <dbReference type="Proteomes" id="UP000315395"/>
    </source>
</evidence>
<organism evidence="5 6">
    <name type="scientific">Ornithinimicrobium ciconiae</name>
    <dbReference type="NCBI Taxonomy" id="2594265"/>
    <lineage>
        <taxon>Bacteria</taxon>
        <taxon>Bacillati</taxon>
        <taxon>Actinomycetota</taxon>
        <taxon>Actinomycetes</taxon>
        <taxon>Micrococcales</taxon>
        <taxon>Ornithinimicrobiaceae</taxon>
        <taxon>Ornithinimicrobium</taxon>
    </lineage>
</organism>
<dbReference type="PROSITE" id="PS51186">
    <property type="entry name" value="GNAT"/>
    <property type="match status" value="1"/>
</dbReference>